<feature type="non-terminal residue" evidence="1">
    <location>
        <position position="1"/>
    </location>
</feature>
<dbReference type="EMBL" id="CP005698">
    <property type="protein sequence ID" value="AHH14751.1"/>
    <property type="molecule type" value="Genomic_DNA"/>
</dbReference>
<evidence type="ECO:0000313" key="1">
    <source>
        <dbReference type="EMBL" id="AHH14751.1"/>
    </source>
</evidence>
<keyword evidence="1" id="KW-0614">Plasmid</keyword>
<dbReference type="Pfam" id="PF05714">
    <property type="entry name" value="PFam54_60"/>
    <property type="match status" value="1"/>
</dbReference>
<organism evidence="1">
    <name type="scientific">Borrelia hermsii MTW</name>
    <dbReference type="NCBI Taxonomy" id="1313291"/>
    <lineage>
        <taxon>Bacteria</taxon>
        <taxon>Pseudomonadati</taxon>
        <taxon>Spirochaetota</taxon>
        <taxon>Spirochaetia</taxon>
        <taxon>Spirochaetales</taxon>
        <taxon>Borreliaceae</taxon>
        <taxon>Borrelia</taxon>
    </lineage>
</organism>
<geneLocation type="plasmid" evidence="1">
    <name>unnamed</name>
</geneLocation>
<sequence>DNLAIEAFGKLASKMVAAQNVQIKTELENMIDKIREYGKAYHLTAYNTLINKQDKLMELDLSDLQTLKEKFKTINSTRDNIYSKFAYSIYINYHEDTEIGTAKHQLKTTATAEEIQAYLNGKFTSNESEFDKVIKEALDVAGILNKIQ</sequence>
<name>W5TBY4_BORHE</name>
<gene>
    <name evidence="1" type="ORF">BHW_0028102</name>
</gene>
<dbReference type="RefSeq" id="WP_025400428.1">
    <property type="nucleotide sequence ID" value="NZ_CP005698.1"/>
</dbReference>
<protein>
    <submittedName>
        <fullName evidence="1">Putative membrane spanning protein</fullName>
    </submittedName>
</protein>
<dbReference type="AlphaFoldDB" id="W5TBY4"/>
<dbReference type="Gene3D" id="1.10.3160.10">
    <property type="entry name" value="Bbcrasp-1"/>
    <property type="match status" value="1"/>
</dbReference>
<dbReference type="InterPro" id="IPR008421">
    <property type="entry name" value="Borrelia_lipoprotein_PFam54/60"/>
</dbReference>
<proteinExistence type="predicted"/>
<reference evidence="1" key="1">
    <citation type="submission" date="2013-04" db="EMBL/GenBank/DDBJ databases">
        <title>Comparative Genomics of Relapsing Fever Spirochetes.</title>
        <authorList>
            <person name="Schwan T.G."/>
            <person name="Raffel S.J."/>
            <person name="Porcella S.F."/>
            <person name="Martens C.A."/>
            <person name="Bruno D.P."/>
            <person name="Ricklefs S.M."/>
            <person name="Barbian K.B."/>
        </authorList>
    </citation>
    <scope>NUCLEOTIDE SEQUENCE</scope>
    <source>
        <strain evidence="1">MTW</strain>
        <plasmid evidence="1">unnamed</plasmid>
    </source>
</reference>
<dbReference type="HOGENOM" id="CLU_1753448_0_0_12"/>
<accession>W5TBY4</accession>